<keyword evidence="2" id="KW-0472">Membrane</keyword>
<evidence type="ECO:0000313" key="3">
    <source>
        <dbReference type="EMBL" id="OWV01627.1"/>
    </source>
</evidence>
<protein>
    <submittedName>
        <fullName evidence="3">Cell division protein FtsK</fullName>
    </submittedName>
</protein>
<evidence type="ECO:0000256" key="1">
    <source>
        <dbReference type="SAM" id="MobiDB-lite"/>
    </source>
</evidence>
<feature type="compositionally biased region" description="Basic and acidic residues" evidence="1">
    <location>
        <begin position="1"/>
        <end position="11"/>
    </location>
</feature>
<keyword evidence="4" id="KW-1185">Reference proteome</keyword>
<sequence length="730" mass="80116">MTPPHDDDRFDWQAAETDLTNPTTGGPDAEVVDLDDARSRRAPRPRPPAGDERTHYDVPLDEEPTPGGGPVDVPPLSPSGRKPVVPPALAGWANIKASIRYALAVTAYRAGFHGLRSPWYAVQASFWATIGLFRLANWQRRWWWVSEQSALRQAAADANDPAMWHKLHREVKATRAWRGTVLVGEVAAVVVGGPIVVALAPWWALALAGVGAVAGLAHIGRPVDRPIITPATVAGRFRRINSDVVLRAYYAAGLGHPDRANQQITFGSNMSRDRSDTGSQVLIDLPFNGKTWEDVLKARPAIAAGLDVSVNQVFLTRDKTSHRRHTLFVADRDPLAVAAGRTPLLDGKPRDIWAPAPFGLDERGHRVELLMMWVSILIGAQPRKGKTFAARALALFAALDPYTRLLVVDGKMSADWDKFRLIAHRYVCGVVPNSRDNDPITHLLDMLREVKTHIQEVNDFLAKLPTTECPEGKITRELSRKYPLLRVWVLVMEEFQNYFETDDQDDNKEIAALLSFIMAVGPSAGVIILSSSQKPSGVGAGDVARLFNRYRDNHAVRFALKCGNRIVSEAILGGDAYAEGFDASALPTGKEYLGVGILYGADDHTPIVRTYLADHGDAERILTAARRHRESAGTLSGYALGEEITREKRDVLADVRAVFRGKEPGLHWKVIAARLAEEMPEHYADATDESVSAQCRAVGVPSVSVNMRGSVNRGARKVDIVRLMDGRESA</sequence>
<feature type="transmembrane region" description="Helical" evidence="2">
    <location>
        <begin position="176"/>
        <end position="196"/>
    </location>
</feature>
<accession>A0A246RFL9</accession>
<dbReference type="GO" id="GO:0051301">
    <property type="term" value="P:cell division"/>
    <property type="evidence" value="ECO:0007669"/>
    <property type="project" value="UniProtKB-KW"/>
</dbReference>
<proteinExistence type="predicted"/>
<dbReference type="Proteomes" id="UP000197174">
    <property type="component" value="Unassembled WGS sequence"/>
</dbReference>
<keyword evidence="2" id="KW-1133">Transmembrane helix</keyword>
<keyword evidence="2" id="KW-0812">Transmembrane</keyword>
<evidence type="ECO:0000256" key="2">
    <source>
        <dbReference type="SAM" id="Phobius"/>
    </source>
</evidence>
<dbReference type="InterPro" id="IPR027417">
    <property type="entry name" value="P-loop_NTPase"/>
</dbReference>
<dbReference type="Gene3D" id="3.40.50.300">
    <property type="entry name" value="P-loop containing nucleotide triphosphate hydrolases"/>
    <property type="match status" value="1"/>
</dbReference>
<dbReference type="AlphaFoldDB" id="A0A246RFL9"/>
<dbReference type="SUPFAM" id="SSF52540">
    <property type="entry name" value="P-loop containing nucleoside triphosphate hydrolases"/>
    <property type="match status" value="1"/>
</dbReference>
<name>A0A246RFL9_9ACTN</name>
<feature type="region of interest" description="Disordered" evidence="1">
    <location>
        <begin position="1"/>
        <end position="79"/>
    </location>
</feature>
<keyword evidence="3" id="KW-0131">Cell cycle</keyword>
<organism evidence="3 4">
    <name type="scientific">Micromonospora wenchangensis</name>
    <dbReference type="NCBI Taxonomy" id="1185415"/>
    <lineage>
        <taxon>Bacteria</taxon>
        <taxon>Bacillati</taxon>
        <taxon>Actinomycetota</taxon>
        <taxon>Actinomycetes</taxon>
        <taxon>Micromonosporales</taxon>
        <taxon>Micromonosporaceae</taxon>
        <taxon>Micromonospora</taxon>
    </lineage>
</organism>
<dbReference type="OrthoDB" id="3315716at2"/>
<feature type="compositionally biased region" description="Basic and acidic residues" evidence="1">
    <location>
        <begin position="49"/>
        <end position="58"/>
    </location>
</feature>
<reference evidence="3 4" key="1">
    <citation type="submission" date="2017-03" db="EMBL/GenBank/DDBJ databases">
        <title>Whole genome sequence of Micromonospora wenchangensis, isolated from mangrove soil.</title>
        <authorList>
            <person name="Yang H."/>
        </authorList>
    </citation>
    <scope>NUCLEOTIDE SEQUENCE [LARGE SCALE GENOMIC DNA]</scope>
    <source>
        <strain evidence="3 4">CCTCC AA 2012002</strain>
    </source>
</reference>
<evidence type="ECO:0000313" key="4">
    <source>
        <dbReference type="Proteomes" id="UP000197174"/>
    </source>
</evidence>
<gene>
    <name evidence="3" type="ORF">B5D80_25855</name>
</gene>
<comment type="caution">
    <text evidence="3">The sequence shown here is derived from an EMBL/GenBank/DDBJ whole genome shotgun (WGS) entry which is preliminary data.</text>
</comment>
<keyword evidence="3" id="KW-0132">Cell division</keyword>
<dbReference type="EMBL" id="MZMV01000057">
    <property type="protein sequence ID" value="OWV01627.1"/>
    <property type="molecule type" value="Genomic_DNA"/>
</dbReference>
<dbReference type="RefSeq" id="WP_088646546.1">
    <property type="nucleotide sequence ID" value="NZ_MZMV01000057.1"/>
</dbReference>